<proteinExistence type="predicted"/>
<accession>A0A2T3YXN4</accession>
<dbReference type="OrthoDB" id="10319847at2759"/>
<keyword evidence="3" id="KW-1185">Reference proteome</keyword>
<sequence>MSQRKATGRKLPMPPAKPCSKDALRRRTTVLWQVLTLESIEHLAIPGAGLKRPETIEKQDQSYTKDETLSIASLAGEHGARVYENEQEL</sequence>
<feature type="region of interest" description="Disordered" evidence="1">
    <location>
        <begin position="1"/>
        <end position="22"/>
    </location>
</feature>
<evidence type="ECO:0000256" key="1">
    <source>
        <dbReference type="SAM" id="MobiDB-lite"/>
    </source>
</evidence>
<evidence type="ECO:0000313" key="3">
    <source>
        <dbReference type="Proteomes" id="UP000240493"/>
    </source>
</evidence>
<dbReference type="Proteomes" id="UP000240493">
    <property type="component" value="Unassembled WGS sequence"/>
</dbReference>
<organism evidence="2 3">
    <name type="scientific">Trichoderma asperellum (strain ATCC 204424 / CBS 433.97 / NBRC 101777)</name>
    <dbReference type="NCBI Taxonomy" id="1042311"/>
    <lineage>
        <taxon>Eukaryota</taxon>
        <taxon>Fungi</taxon>
        <taxon>Dikarya</taxon>
        <taxon>Ascomycota</taxon>
        <taxon>Pezizomycotina</taxon>
        <taxon>Sordariomycetes</taxon>
        <taxon>Hypocreomycetidae</taxon>
        <taxon>Hypocreales</taxon>
        <taxon>Hypocreaceae</taxon>
        <taxon>Trichoderma</taxon>
    </lineage>
</organism>
<reference evidence="2 3" key="1">
    <citation type="submission" date="2016-07" db="EMBL/GenBank/DDBJ databases">
        <title>Multiple horizontal gene transfer events from other fungi enriched the ability of initially mycotrophic Trichoderma (Ascomycota) to feed on dead plant biomass.</title>
        <authorList>
            <consortium name="DOE Joint Genome Institute"/>
            <person name="Aerts A."/>
            <person name="Atanasova L."/>
            <person name="Chenthamara K."/>
            <person name="Zhang J."/>
            <person name="Grujic M."/>
            <person name="Henrissat B."/>
            <person name="Kuo A."/>
            <person name="Salamov A."/>
            <person name="Lipzen A."/>
            <person name="Labutti K."/>
            <person name="Barry K."/>
            <person name="Miao Y."/>
            <person name="Rahimi M.J."/>
            <person name="Shen Q."/>
            <person name="Grigoriev I.V."/>
            <person name="Kubicek C.P."/>
            <person name="Druzhinina I.S."/>
        </authorList>
    </citation>
    <scope>NUCLEOTIDE SEQUENCE [LARGE SCALE GENOMIC DNA]</scope>
    <source>
        <strain evidence="2 3">CBS 433.97</strain>
    </source>
</reference>
<dbReference type="AlphaFoldDB" id="A0A2T3YXN4"/>
<gene>
    <name evidence="2" type="ORF">M441DRAFT_149405</name>
</gene>
<dbReference type="EMBL" id="KZ679268">
    <property type="protein sequence ID" value="PTB37328.1"/>
    <property type="molecule type" value="Genomic_DNA"/>
</dbReference>
<evidence type="ECO:0000313" key="2">
    <source>
        <dbReference type="EMBL" id="PTB37328.1"/>
    </source>
</evidence>
<protein>
    <submittedName>
        <fullName evidence="2">Uncharacterized protein</fullName>
    </submittedName>
</protein>
<name>A0A2T3YXN4_TRIA4</name>